<keyword evidence="10" id="KW-1185">Reference proteome</keyword>
<feature type="domain" description="Histidine kinase" evidence="5">
    <location>
        <begin position="160"/>
        <end position="374"/>
    </location>
</feature>
<dbReference type="GO" id="GO:0000155">
    <property type="term" value="F:phosphorelay sensor kinase activity"/>
    <property type="evidence" value="ECO:0007669"/>
    <property type="project" value="InterPro"/>
</dbReference>
<evidence type="ECO:0000259" key="6">
    <source>
        <dbReference type="PROSITE" id="PS50110"/>
    </source>
</evidence>
<dbReference type="InterPro" id="IPR003661">
    <property type="entry name" value="HisK_dim/P_dom"/>
</dbReference>
<evidence type="ECO:0000313" key="10">
    <source>
        <dbReference type="Proteomes" id="UP000295493"/>
    </source>
</evidence>
<reference evidence="9 10" key="1">
    <citation type="submission" date="2019-03" db="EMBL/GenBank/DDBJ databases">
        <title>Genomic Encyclopedia of Type Strains, Phase IV (KMG-IV): sequencing the most valuable type-strain genomes for metagenomic binning, comparative biology and taxonomic classification.</title>
        <authorList>
            <person name="Goeker M."/>
        </authorList>
    </citation>
    <scope>NUCLEOTIDE SEQUENCE [LARGE SCALE GENOMIC DNA]</scope>
    <source>
        <strain evidence="9 10">DSM 25059</strain>
    </source>
</reference>
<dbReference type="PROSITE" id="PS50112">
    <property type="entry name" value="PAS"/>
    <property type="match status" value="1"/>
</dbReference>
<dbReference type="SUPFAM" id="SSF55874">
    <property type="entry name" value="ATPase domain of HSP90 chaperone/DNA topoisomerase II/histidine kinase"/>
    <property type="match status" value="1"/>
</dbReference>
<gene>
    <name evidence="9" type="ORF">EV664_101458</name>
</gene>
<evidence type="ECO:0000256" key="1">
    <source>
        <dbReference type="ARBA" id="ARBA00000085"/>
    </source>
</evidence>
<dbReference type="OrthoDB" id="9796100at2"/>
<dbReference type="InterPro" id="IPR000700">
    <property type="entry name" value="PAS-assoc_C"/>
</dbReference>
<dbReference type="Pfam" id="PF02518">
    <property type="entry name" value="HATPase_c"/>
    <property type="match status" value="1"/>
</dbReference>
<dbReference type="PANTHER" id="PTHR43065">
    <property type="entry name" value="SENSOR HISTIDINE KINASE"/>
    <property type="match status" value="1"/>
</dbReference>
<proteinExistence type="predicted"/>
<dbReference type="Pfam" id="PF13426">
    <property type="entry name" value="PAS_9"/>
    <property type="match status" value="1"/>
</dbReference>
<dbReference type="InterPro" id="IPR011006">
    <property type="entry name" value="CheY-like_superfamily"/>
</dbReference>
<accession>A0A4R6FZN7</accession>
<dbReference type="Pfam" id="PF00512">
    <property type="entry name" value="HisKA"/>
    <property type="match status" value="1"/>
</dbReference>
<dbReference type="InterPro" id="IPR000014">
    <property type="entry name" value="PAS"/>
</dbReference>
<sequence length="518" mass="56911">MMTEQSRFDAHLAERRFQTLINSVTEYAIYMLDTGGYVRNWNAGAEAIKGYSEQEIVGQHFSRFYTPEDRDRGVPAIALATALSEGKYESEAWRLRKDGTRFWAHVVLDPIFDEQGNHVGFAKITRDITEKRLAQEQLDQTREALFQAQKLQALGELTGGIAHDFNNLITVIRGSAELLQNPRLDPAKAKRYVDSIVAASDRAAELTSHLLAFGRRQSLSPETVDLNIRLDAFVEMLSRTLGDTIEVRLRSEGGLWTVRVDDTQLETALLNAAINARDAMPDGGTITIESTNIPASDGEPDLVCIALSDTGPGIPDDVLKRVFEPFFTTKPVGKGTGLGLSQIHGFAAQSGGRAEIESKQGEGTTVRLLLPRATGEARHVERPVSSVPHGRNLTVLVVDDNEAVLQFAVDLLESLGYMARTAESGDDALDILRSAHVDIVFSDVLMPGITGIELARRVEQDWPGLPLVLTSGYSEELVRDLDLRWELVPKPYTAESLSGAFERALSDTSSEVLRTDPG</sequence>
<protein>
    <recommendedName>
        <fullName evidence="2">histidine kinase</fullName>
        <ecNumber evidence="2">2.7.13.3</ecNumber>
    </recommendedName>
</protein>
<dbReference type="InterPro" id="IPR036890">
    <property type="entry name" value="HATPase_C_sf"/>
</dbReference>
<dbReference type="PROSITE" id="PS50113">
    <property type="entry name" value="PAC"/>
    <property type="match status" value="1"/>
</dbReference>
<dbReference type="SUPFAM" id="SSF55785">
    <property type="entry name" value="PYP-like sensor domain (PAS domain)"/>
    <property type="match status" value="1"/>
</dbReference>
<feature type="domain" description="Response regulatory" evidence="6">
    <location>
        <begin position="394"/>
        <end position="505"/>
    </location>
</feature>
<evidence type="ECO:0000256" key="4">
    <source>
        <dbReference type="PROSITE-ProRule" id="PRU00169"/>
    </source>
</evidence>
<evidence type="ECO:0000256" key="2">
    <source>
        <dbReference type="ARBA" id="ARBA00012438"/>
    </source>
</evidence>
<dbReference type="SMART" id="SM00388">
    <property type="entry name" value="HisKA"/>
    <property type="match status" value="1"/>
</dbReference>
<keyword evidence="9" id="KW-0418">Kinase</keyword>
<dbReference type="EC" id="2.7.13.3" evidence="2"/>
<dbReference type="PROSITE" id="PS50109">
    <property type="entry name" value="HIS_KIN"/>
    <property type="match status" value="1"/>
</dbReference>
<dbReference type="SMART" id="SM00387">
    <property type="entry name" value="HATPase_c"/>
    <property type="match status" value="1"/>
</dbReference>
<keyword evidence="3 4" id="KW-0597">Phosphoprotein</keyword>
<dbReference type="PANTHER" id="PTHR43065:SF49">
    <property type="entry name" value="HISTIDINE KINASE"/>
    <property type="match status" value="1"/>
</dbReference>
<organism evidence="9 10">
    <name type="scientific">Stakelama pacifica</name>
    <dbReference type="NCBI Taxonomy" id="517720"/>
    <lineage>
        <taxon>Bacteria</taxon>
        <taxon>Pseudomonadati</taxon>
        <taxon>Pseudomonadota</taxon>
        <taxon>Alphaproteobacteria</taxon>
        <taxon>Sphingomonadales</taxon>
        <taxon>Sphingomonadaceae</taxon>
        <taxon>Stakelama</taxon>
    </lineage>
</organism>
<dbReference type="InterPro" id="IPR001610">
    <property type="entry name" value="PAC"/>
</dbReference>
<dbReference type="SMART" id="SM00091">
    <property type="entry name" value="PAS"/>
    <property type="match status" value="1"/>
</dbReference>
<dbReference type="InterPro" id="IPR005467">
    <property type="entry name" value="His_kinase_dom"/>
</dbReference>
<dbReference type="Gene3D" id="3.30.565.10">
    <property type="entry name" value="Histidine kinase-like ATPase, C-terminal domain"/>
    <property type="match status" value="1"/>
</dbReference>
<evidence type="ECO:0000259" key="7">
    <source>
        <dbReference type="PROSITE" id="PS50112"/>
    </source>
</evidence>
<dbReference type="Pfam" id="PF00072">
    <property type="entry name" value="Response_reg"/>
    <property type="match status" value="1"/>
</dbReference>
<evidence type="ECO:0000256" key="3">
    <source>
        <dbReference type="ARBA" id="ARBA00022553"/>
    </source>
</evidence>
<evidence type="ECO:0000259" key="5">
    <source>
        <dbReference type="PROSITE" id="PS50109"/>
    </source>
</evidence>
<feature type="domain" description="PAS" evidence="7">
    <location>
        <begin position="13"/>
        <end position="86"/>
    </location>
</feature>
<dbReference type="PROSITE" id="PS50110">
    <property type="entry name" value="RESPONSE_REGULATORY"/>
    <property type="match status" value="1"/>
</dbReference>
<feature type="modified residue" description="4-aspartylphosphate" evidence="4">
    <location>
        <position position="443"/>
    </location>
</feature>
<dbReference type="CDD" id="cd00082">
    <property type="entry name" value="HisKA"/>
    <property type="match status" value="1"/>
</dbReference>
<comment type="catalytic activity">
    <reaction evidence="1">
        <text>ATP + protein L-histidine = ADP + protein N-phospho-L-histidine.</text>
        <dbReference type="EC" id="2.7.13.3"/>
    </reaction>
</comment>
<dbReference type="CDD" id="cd00156">
    <property type="entry name" value="REC"/>
    <property type="match status" value="1"/>
</dbReference>
<dbReference type="InterPro" id="IPR001789">
    <property type="entry name" value="Sig_transdc_resp-reg_receiver"/>
</dbReference>
<feature type="domain" description="PAC" evidence="8">
    <location>
        <begin position="88"/>
        <end position="140"/>
    </location>
</feature>
<dbReference type="Gene3D" id="1.10.287.130">
    <property type="match status" value="1"/>
</dbReference>
<dbReference type="InterPro" id="IPR036097">
    <property type="entry name" value="HisK_dim/P_sf"/>
</dbReference>
<dbReference type="SMART" id="SM00448">
    <property type="entry name" value="REC"/>
    <property type="match status" value="1"/>
</dbReference>
<dbReference type="NCBIfam" id="TIGR00229">
    <property type="entry name" value="sensory_box"/>
    <property type="match status" value="1"/>
</dbReference>
<dbReference type="InterPro" id="IPR004358">
    <property type="entry name" value="Sig_transdc_His_kin-like_C"/>
</dbReference>
<dbReference type="SUPFAM" id="SSF52172">
    <property type="entry name" value="CheY-like"/>
    <property type="match status" value="1"/>
</dbReference>
<dbReference type="PRINTS" id="PR00344">
    <property type="entry name" value="BCTRLSENSOR"/>
</dbReference>
<keyword evidence="9" id="KW-0808">Transferase</keyword>
<dbReference type="EMBL" id="SNWD01000001">
    <property type="protein sequence ID" value="TDN86880.1"/>
    <property type="molecule type" value="Genomic_DNA"/>
</dbReference>
<comment type="caution">
    <text evidence="9">The sequence shown here is derived from an EMBL/GenBank/DDBJ whole genome shotgun (WGS) entry which is preliminary data.</text>
</comment>
<dbReference type="InterPro" id="IPR035965">
    <property type="entry name" value="PAS-like_dom_sf"/>
</dbReference>
<dbReference type="InterPro" id="IPR003594">
    <property type="entry name" value="HATPase_dom"/>
</dbReference>
<name>A0A4R6FZN7_9SPHN</name>
<evidence type="ECO:0000259" key="8">
    <source>
        <dbReference type="PROSITE" id="PS50113"/>
    </source>
</evidence>
<dbReference type="Gene3D" id="3.30.450.20">
    <property type="entry name" value="PAS domain"/>
    <property type="match status" value="1"/>
</dbReference>
<dbReference type="SUPFAM" id="SSF47384">
    <property type="entry name" value="Homodimeric domain of signal transducing histidine kinase"/>
    <property type="match status" value="1"/>
</dbReference>
<dbReference type="AlphaFoldDB" id="A0A4R6FZN7"/>
<dbReference type="Proteomes" id="UP000295493">
    <property type="component" value="Unassembled WGS sequence"/>
</dbReference>
<dbReference type="RefSeq" id="WP_133494047.1">
    <property type="nucleotide sequence ID" value="NZ_BMLU01000001.1"/>
</dbReference>
<evidence type="ECO:0000313" key="9">
    <source>
        <dbReference type="EMBL" id="TDN86880.1"/>
    </source>
</evidence>
<dbReference type="CDD" id="cd00130">
    <property type="entry name" value="PAS"/>
    <property type="match status" value="1"/>
</dbReference>
<dbReference type="Gene3D" id="3.40.50.2300">
    <property type="match status" value="1"/>
</dbReference>
<dbReference type="SMART" id="SM00086">
    <property type="entry name" value="PAC"/>
    <property type="match status" value="1"/>
</dbReference>